<name>A0A194X3Y8_MOLSC</name>
<keyword evidence="3" id="KW-1185">Reference proteome</keyword>
<proteinExistence type="predicted"/>
<organism evidence="2 3">
    <name type="scientific">Mollisia scopiformis</name>
    <name type="common">Conifer needle endophyte fungus</name>
    <name type="synonym">Phialocephala scopiformis</name>
    <dbReference type="NCBI Taxonomy" id="149040"/>
    <lineage>
        <taxon>Eukaryota</taxon>
        <taxon>Fungi</taxon>
        <taxon>Dikarya</taxon>
        <taxon>Ascomycota</taxon>
        <taxon>Pezizomycotina</taxon>
        <taxon>Leotiomycetes</taxon>
        <taxon>Helotiales</taxon>
        <taxon>Mollisiaceae</taxon>
        <taxon>Mollisia</taxon>
    </lineage>
</organism>
<keyword evidence="1" id="KW-0472">Membrane</keyword>
<evidence type="ECO:0000256" key="1">
    <source>
        <dbReference type="SAM" id="Phobius"/>
    </source>
</evidence>
<sequence length="116" mass="13087">MTDHNWPFIVNGTYIHVASTYSIYHLLRFSHRRKHNLILNSQEIPPPCFFISHQNSQIQTAAESNTSSACVLHSIGNLGLLSLDVGVGLCFGREHVLILGDEEDSLVSRFIIILWN</sequence>
<dbReference type="KEGG" id="psco:LY89DRAFT_142342"/>
<keyword evidence="1" id="KW-1133">Transmembrane helix</keyword>
<accession>A0A194X3Y8</accession>
<evidence type="ECO:0000313" key="3">
    <source>
        <dbReference type="Proteomes" id="UP000070700"/>
    </source>
</evidence>
<feature type="transmembrane region" description="Helical" evidence="1">
    <location>
        <begin position="6"/>
        <end position="27"/>
    </location>
</feature>
<dbReference type="EMBL" id="KQ947420">
    <property type="protein sequence ID" value="KUJ14532.1"/>
    <property type="molecule type" value="Genomic_DNA"/>
</dbReference>
<protein>
    <submittedName>
        <fullName evidence="2">Uncharacterized protein</fullName>
    </submittedName>
</protein>
<reference evidence="2 3" key="1">
    <citation type="submission" date="2015-10" db="EMBL/GenBank/DDBJ databases">
        <title>Full genome of DAOMC 229536 Phialocephala scopiformis, a fungal endophyte of spruce producing the potent anti-insectan compound rugulosin.</title>
        <authorList>
            <consortium name="DOE Joint Genome Institute"/>
            <person name="Walker A.K."/>
            <person name="Frasz S.L."/>
            <person name="Seifert K.A."/>
            <person name="Miller J.D."/>
            <person name="Mondo S.J."/>
            <person name="Labutti K."/>
            <person name="Lipzen A."/>
            <person name="Dockter R."/>
            <person name="Kennedy M."/>
            <person name="Grigoriev I.V."/>
            <person name="Spatafora J.W."/>
        </authorList>
    </citation>
    <scope>NUCLEOTIDE SEQUENCE [LARGE SCALE GENOMIC DNA]</scope>
    <source>
        <strain evidence="2 3">CBS 120377</strain>
    </source>
</reference>
<evidence type="ECO:0000313" key="2">
    <source>
        <dbReference type="EMBL" id="KUJ14532.1"/>
    </source>
</evidence>
<keyword evidence="1" id="KW-0812">Transmembrane</keyword>
<dbReference type="RefSeq" id="XP_018068887.1">
    <property type="nucleotide sequence ID" value="XM_018205323.1"/>
</dbReference>
<dbReference type="InParanoid" id="A0A194X3Y8"/>
<gene>
    <name evidence="2" type="ORF">LY89DRAFT_142342</name>
</gene>
<dbReference type="Proteomes" id="UP000070700">
    <property type="component" value="Unassembled WGS sequence"/>
</dbReference>
<dbReference type="AlphaFoldDB" id="A0A194X3Y8"/>
<dbReference type="GeneID" id="28815049"/>